<dbReference type="CDD" id="cd00130">
    <property type="entry name" value="PAS"/>
    <property type="match status" value="1"/>
</dbReference>
<dbReference type="PROSITE" id="PS50112">
    <property type="entry name" value="PAS"/>
    <property type="match status" value="1"/>
</dbReference>
<feature type="domain" description="Histidine kinase" evidence="16">
    <location>
        <begin position="418"/>
        <end position="522"/>
    </location>
</feature>
<evidence type="ECO:0000256" key="13">
    <source>
        <dbReference type="ARBA" id="ARBA00023012"/>
    </source>
</evidence>
<evidence type="ECO:0000256" key="9">
    <source>
        <dbReference type="ARBA" id="ARBA00022741"/>
    </source>
</evidence>
<dbReference type="EMBL" id="FRFG01000009">
    <property type="protein sequence ID" value="SHO54914.1"/>
    <property type="molecule type" value="Genomic_DNA"/>
</dbReference>
<feature type="transmembrane region" description="Helical" evidence="15">
    <location>
        <begin position="166"/>
        <end position="188"/>
    </location>
</feature>
<evidence type="ECO:0000313" key="18">
    <source>
        <dbReference type="EMBL" id="SHO54914.1"/>
    </source>
</evidence>
<accession>A0A1M7YQL6</accession>
<evidence type="ECO:0000256" key="2">
    <source>
        <dbReference type="ARBA" id="ARBA00004533"/>
    </source>
</evidence>
<evidence type="ECO:0000313" key="19">
    <source>
        <dbReference type="Proteomes" id="UP000184600"/>
    </source>
</evidence>
<keyword evidence="6" id="KW-0597">Phosphoprotein</keyword>
<dbReference type="AlphaFoldDB" id="A0A1M7YQL6"/>
<dbReference type="STRING" id="1117707.VQ7734_00633"/>
<dbReference type="InterPro" id="IPR003594">
    <property type="entry name" value="HATPase_dom"/>
</dbReference>
<dbReference type="SUPFAM" id="SSF103190">
    <property type="entry name" value="Sensory domain-like"/>
    <property type="match status" value="1"/>
</dbReference>
<dbReference type="InterPro" id="IPR029151">
    <property type="entry name" value="Sensor-like_sf"/>
</dbReference>
<dbReference type="InterPro" id="IPR000014">
    <property type="entry name" value="PAS"/>
</dbReference>
<proteinExistence type="predicted"/>
<dbReference type="SMART" id="SM00387">
    <property type="entry name" value="HATPase_c"/>
    <property type="match status" value="1"/>
</dbReference>
<dbReference type="InterPro" id="IPR050980">
    <property type="entry name" value="2C_sensor_his_kinase"/>
</dbReference>
<evidence type="ECO:0000256" key="15">
    <source>
        <dbReference type="SAM" id="Phobius"/>
    </source>
</evidence>
<reference evidence="19" key="1">
    <citation type="submission" date="2016-12" db="EMBL/GenBank/DDBJ databases">
        <authorList>
            <person name="Rodrigo-Torres L."/>
            <person name="Arahal R.D."/>
            <person name="Lucena T."/>
        </authorList>
    </citation>
    <scope>NUCLEOTIDE SEQUENCE [LARGE SCALE GENOMIC DNA]</scope>
</reference>
<dbReference type="InterPro" id="IPR004358">
    <property type="entry name" value="Sig_transdc_His_kin-like_C"/>
</dbReference>
<keyword evidence="10 18" id="KW-0418">Kinase</keyword>
<dbReference type="SMART" id="SM00091">
    <property type="entry name" value="PAS"/>
    <property type="match status" value="1"/>
</dbReference>
<keyword evidence="5" id="KW-1003">Cell membrane</keyword>
<dbReference type="InterPro" id="IPR033463">
    <property type="entry name" value="sCache_3"/>
</dbReference>
<dbReference type="Pfam" id="PF02518">
    <property type="entry name" value="HATPase_c"/>
    <property type="match status" value="1"/>
</dbReference>
<dbReference type="RefSeq" id="WP_073579820.1">
    <property type="nucleotide sequence ID" value="NZ_AP024897.1"/>
</dbReference>
<name>A0A1M7YQL6_9VIBR</name>
<keyword evidence="14 15" id="KW-0472">Membrane</keyword>
<keyword evidence="11" id="KW-0067">ATP-binding</keyword>
<evidence type="ECO:0000256" key="1">
    <source>
        <dbReference type="ARBA" id="ARBA00000085"/>
    </source>
</evidence>
<keyword evidence="8 15" id="KW-0812">Transmembrane</keyword>
<evidence type="ECO:0000256" key="8">
    <source>
        <dbReference type="ARBA" id="ARBA00022692"/>
    </source>
</evidence>
<dbReference type="Pfam" id="PF17203">
    <property type="entry name" value="sCache_3_2"/>
    <property type="match status" value="1"/>
</dbReference>
<gene>
    <name evidence="18" type="primary">dpiB_2</name>
    <name evidence="18" type="ORF">VQ7734_00633</name>
</gene>
<feature type="domain" description="PAS" evidence="17">
    <location>
        <begin position="203"/>
        <end position="241"/>
    </location>
</feature>
<evidence type="ECO:0000256" key="7">
    <source>
        <dbReference type="ARBA" id="ARBA00022679"/>
    </source>
</evidence>
<evidence type="ECO:0000256" key="10">
    <source>
        <dbReference type="ARBA" id="ARBA00022777"/>
    </source>
</evidence>
<evidence type="ECO:0000256" key="5">
    <source>
        <dbReference type="ARBA" id="ARBA00022475"/>
    </source>
</evidence>
<dbReference type="OrthoDB" id="9804645at2"/>
<dbReference type="InterPro" id="IPR005467">
    <property type="entry name" value="His_kinase_dom"/>
</dbReference>
<dbReference type="Gene3D" id="3.30.565.10">
    <property type="entry name" value="Histidine kinase-like ATPase, C-terminal domain"/>
    <property type="match status" value="1"/>
</dbReference>
<dbReference type="GO" id="GO:0005524">
    <property type="term" value="F:ATP binding"/>
    <property type="evidence" value="ECO:0007669"/>
    <property type="project" value="UniProtKB-KW"/>
</dbReference>
<keyword evidence="9" id="KW-0547">Nucleotide-binding</keyword>
<protein>
    <recommendedName>
        <fullName evidence="4">histidine kinase</fullName>
        <ecNumber evidence="4">2.7.13.3</ecNumber>
    </recommendedName>
</protein>
<dbReference type="Proteomes" id="UP000184600">
    <property type="component" value="Unassembled WGS sequence"/>
</dbReference>
<dbReference type="PANTHER" id="PTHR44936:SF10">
    <property type="entry name" value="SENSOR PROTEIN RSTB"/>
    <property type="match status" value="1"/>
</dbReference>
<dbReference type="GO" id="GO:0005886">
    <property type="term" value="C:plasma membrane"/>
    <property type="evidence" value="ECO:0007669"/>
    <property type="project" value="UniProtKB-SubCell"/>
</dbReference>
<evidence type="ECO:0000256" key="11">
    <source>
        <dbReference type="ARBA" id="ARBA00022840"/>
    </source>
</evidence>
<evidence type="ECO:0000256" key="12">
    <source>
        <dbReference type="ARBA" id="ARBA00022989"/>
    </source>
</evidence>
<comment type="subcellular location">
    <subcellularLocation>
        <location evidence="2">Cell inner membrane</location>
    </subcellularLocation>
    <subcellularLocation>
        <location evidence="3">Cell membrane</location>
        <topology evidence="3">Multi-pass membrane protein</topology>
    </subcellularLocation>
</comment>
<dbReference type="InterPro" id="IPR036890">
    <property type="entry name" value="HATPase_C_sf"/>
</dbReference>
<keyword evidence="19" id="KW-1185">Reference proteome</keyword>
<dbReference type="EC" id="2.7.13.3" evidence="4"/>
<sequence>MEFRGRIFLIQSVIAFIIALFFIVTTILAIEKVITNDKFHETRNLASFIASNPTIQKAVEKQDTSAFDQVLRGQKNFDVDLIVIASTTGERLFHTEEDNEGGFTHNPGFQKALQGETVTEIQRGLTGLAIKSRVPVYASGKVIGVVTVGFWESHVQIMVTHYIEQAIVATLVMLILMLYGSSIFSNYIQRQLSGMTPEQIARAYQLRKGILNSVAEGMIAVDPQGIIMIINRQAVDLLGIEWPNHKLFGTHISQACYPYDFFMPQTEEQLGETTINVNGETFLASRTMMKDEEKLIGYVISFRRRDTSAMLQLMARQAEKERDGLRVITHEYANNMAVVSGMLEMGFYQKAREFIHKENSGLQTEISRLTNDFHPTIAALILGKKRKANELGFNLTIVDGSALSLKEILLTADEVAAIIGNLLDNAFEAISKTERKGNIELFATDSGKELIIEVSDNGIGIADEDKDSIFVSGFTSKNINPSMHGVGLALIYSLTEKAQGEIVVEDNDPDGTVFSLFIPKSGEKNEQ</sequence>
<dbReference type="PROSITE" id="PS50109">
    <property type="entry name" value="HIS_KIN"/>
    <property type="match status" value="1"/>
</dbReference>
<keyword evidence="7 18" id="KW-0808">Transferase</keyword>
<dbReference type="PRINTS" id="PR00344">
    <property type="entry name" value="BCTRLSENSOR"/>
</dbReference>
<dbReference type="Gene3D" id="3.30.450.20">
    <property type="entry name" value="PAS domain"/>
    <property type="match status" value="2"/>
</dbReference>
<comment type="catalytic activity">
    <reaction evidence="1">
        <text>ATP + protein L-histidine = ADP + protein N-phospho-L-histidine.</text>
        <dbReference type="EC" id="2.7.13.3"/>
    </reaction>
</comment>
<dbReference type="SUPFAM" id="SSF55785">
    <property type="entry name" value="PYP-like sensor domain (PAS domain)"/>
    <property type="match status" value="1"/>
</dbReference>
<dbReference type="PANTHER" id="PTHR44936">
    <property type="entry name" value="SENSOR PROTEIN CREC"/>
    <property type="match status" value="1"/>
</dbReference>
<dbReference type="SUPFAM" id="SSF55874">
    <property type="entry name" value="ATPase domain of HSP90 chaperone/DNA topoisomerase II/histidine kinase"/>
    <property type="match status" value="1"/>
</dbReference>
<evidence type="ECO:0000256" key="4">
    <source>
        <dbReference type="ARBA" id="ARBA00012438"/>
    </source>
</evidence>
<dbReference type="GO" id="GO:0000160">
    <property type="term" value="P:phosphorelay signal transduction system"/>
    <property type="evidence" value="ECO:0007669"/>
    <property type="project" value="UniProtKB-KW"/>
</dbReference>
<keyword evidence="12 15" id="KW-1133">Transmembrane helix</keyword>
<dbReference type="InterPro" id="IPR035965">
    <property type="entry name" value="PAS-like_dom_sf"/>
</dbReference>
<evidence type="ECO:0000259" key="17">
    <source>
        <dbReference type="PROSITE" id="PS50112"/>
    </source>
</evidence>
<organism evidence="18 19">
    <name type="scientific">Vibrio quintilis</name>
    <dbReference type="NCBI Taxonomy" id="1117707"/>
    <lineage>
        <taxon>Bacteria</taxon>
        <taxon>Pseudomonadati</taxon>
        <taxon>Pseudomonadota</taxon>
        <taxon>Gammaproteobacteria</taxon>
        <taxon>Vibrionales</taxon>
        <taxon>Vibrionaceae</taxon>
        <taxon>Vibrio</taxon>
    </lineage>
</organism>
<evidence type="ECO:0000256" key="6">
    <source>
        <dbReference type="ARBA" id="ARBA00022553"/>
    </source>
</evidence>
<keyword evidence="13" id="KW-0902">Two-component regulatory system</keyword>
<dbReference type="GO" id="GO:0004673">
    <property type="term" value="F:protein histidine kinase activity"/>
    <property type="evidence" value="ECO:0007669"/>
    <property type="project" value="UniProtKB-EC"/>
</dbReference>
<evidence type="ECO:0000256" key="14">
    <source>
        <dbReference type="ARBA" id="ARBA00023136"/>
    </source>
</evidence>
<evidence type="ECO:0000259" key="16">
    <source>
        <dbReference type="PROSITE" id="PS50109"/>
    </source>
</evidence>
<evidence type="ECO:0000256" key="3">
    <source>
        <dbReference type="ARBA" id="ARBA00004651"/>
    </source>
</evidence>
<feature type="transmembrane region" description="Helical" evidence="15">
    <location>
        <begin position="6"/>
        <end position="30"/>
    </location>
</feature>